<evidence type="ECO:0000256" key="1">
    <source>
        <dbReference type="ARBA" id="ARBA00010876"/>
    </source>
</evidence>
<proteinExistence type="inferred from homology"/>
<comment type="similarity">
    <text evidence="1 3">Belongs to the pseudouridine synthase RluA family.</text>
</comment>
<dbReference type="Gene3D" id="3.30.2350.10">
    <property type="entry name" value="Pseudouridine synthase"/>
    <property type="match status" value="1"/>
</dbReference>
<evidence type="ECO:0000313" key="5">
    <source>
        <dbReference type="EMBL" id="SLM09756.1"/>
    </source>
</evidence>
<keyword evidence="3" id="KW-0413">Isomerase</keyword>
<dbReference type="AlphaFoldDB" id="A0A3P3XEZ3"/>
<dbReference type="InterPro" id="IPR050188">
    <property type="entry name" value="RluA_PseudoU_synthase"/>
</dbReference>
<feature type="active site" evidence="2">
    <location>
        <position position="55"/>
    </location>
</feature>
<dbReference type="InterPro" id="IPR006225">
    <property type="entry name" value="PsdUridine_synth_RluC/D"/>
</dbReference>
<organism evidence="5">
    <name type="scientific">uncultured spirochete</name>
    <dbReference type="NCBI Taxonomy" id="156406"/>
    <lineage>
        <taxon>Bacteria</taxon>
        <taxon>Pseudomonadati</taxon>
        <taxon>Spirochaetota</taxon>
        <taxon>Spirochaetia</taxon>
        <taxon>Spirochaetales</taxon>
        <taxon>environmental samples</taxon>
    </lineage>
</organism>
<dbReference type="EMBL" id="FWDM01000001">
    <property type="protein sequence ID" value="SLM09756.1"/>
    <property type="molecule type" value="Genomic_DNA"/>
</dbReference>
<protein>
    <recommendedName>
        <fullName evidence="3">Pseudouridine synthase</fullName>
        <ecNumber evidence="3">5.4.99.-</ecNumber>
    </recommendedName>
</protein>
<gene>
    <name evidence="5" type="ORF">SPIROBIBN47_10051</name>
</gene>
<dbReference type="InterPro" id="IPR006145">
    <property type="entry name" value="PsdUridine_synth_RsuA/RluA"/>
</dbReference>
<reference evidence="5" key="1">
    <citation type="submission" date="2017-02" db="EMBL/GenBank/DDBJ databases">
        <authorList>
            <person name="Regsiter A."/>
            <person name="William W."/>
        </authorList>
    </citation>
    <scope>NUCLEOTIDE SEQUENCE</scope>
    <source>
        <strain evidence="5">Bib</strain>
    </source>
</reference>
<dbReference type="CDD" id="cd02869">
    <property type="entry name" value="PseudoU_synth_RluA_like"/>
    <property type="match status" value="1"/>
</dbReference>
<dbReference type="GO" id="GO:0009982">
    <property type="term" value="F:pseudouridine synthase activity"/>
    <property type="evidence" value="ECO:0007669"/>
    <property type="project" value="InterPro"/>
</dbReference>
<evidence type="ECO:0000256" key="2">
    <source>
        <dbReference type="PIRSR" id="PIRSR606225-1"/>
    </source>
</evidence>
<comment type="function">
    <text evidence="3">Responsible for synthesis of pseudouridine from uracil.</text>
</comment>
<dbReference type="Pfam" id="PF00849">
    <property type="entry name" value="PseudoU_synth_2"/>
    <property type="match status" value="1"/>
</dbReference>
<dbReference type="GO" id="GO:0000455">
    <property type="term" value="P:enzyme-directed rRNA pseudouridine synthesis"/>
    <property type="evidence" value="ECO:0007669"/>
    <property type="project" value="TreeGrafter"/>
</dbReference>
<evidence type="ECO:0000256" key="3">
    <source>
        <dbReference type="RuleBase" id="RU362028"/>
    </source>
</evidence>
<comment type="catalytic activity">
    <reaction evidence="3">
        <text>a uridine in RNA = a pseudouridine in RNA</text>
        <dbReference type="Rhea" id="RHEA:48348"/>
        <dbReference type="Rhea" id="RHEA-COMP:12068"/>
        <dbReference type="Rhea" id="RHEA-COMP:12069"/>
        <dbReference type="ChEBI" id="CHEBI:65314"/>
        <dbReference type="ChEBI" id="CHEBI:65315"/>
    </reaction>
</comment>
<accession>A0A3P3XEZ3</accession>
<dbReference type="SUPFAM" id="SSF55120">
    <property type="entry name" value="Pseudouridine synthase"/>
    <property type="match status" value="1"/>
</dbReference>
<dbReference type="PANTHER" id="PTHR21600">
    <property type="entry name" value="MITOCHONDRIAL RNA PSEUDOURIDINE SYNTHASE"/>
    <property type="match status" value="1"/>
</dbReference>
<dbReference type="GO" id="GO:0140098">
    <property type="term" value="F:catalytic activity, acting on RNA"/>
    <property type="evidence" value="ECO:0007669"/>
    <property type="project" value="UniProtKB-ARBA"/>
</dbReference>
<dbReference type="EC" id="5.4.99.-" evidence="3"/>
<evidence type="ECO:0000259" key="4">
    <source>
        <dbReference type="Pfam" id="PF00849"/>
    </source>
</evidence>
<dbReference type="NCBIfam" id="TIGR00005">
    <property type="entry name" value="rluA_subfam"/>
    <property type="match status" value="1"/>
</dbReference>
<dbReference type="PANTHER" id="PTHR21600:SF87">
    <property type="entry name" value="RNA PSEUDOURIDYLATE SYNTHASE DOMAIN-CONTAINING PROTEIN 1"/>
    <property type="match status" value="1"/>
</dbReference>
<feature type="domain" description="Pseudouridine synthase RsuA/RluA-like" evidence="4">
    <location>
        <begin position="14"/>
        <end position="160"/>
    </location>
</feature>
<name>A0A3P3XEZ3_9SPIR</name>
<dbReference type="GO" id="GO:0003723">
    <property type="term" value="F:RNA binding"/>
    <property type="evidence" value="ECO:0007669"/>
    <property type="project" value="InterPro"/>
</dbReference>
<sequence>MKAQFPILYLDDSIIAIDKPAGVLAIPDHWDPEVPVAQQMLAKEYGTLLPVHRIDKDTTGVLLYARTQDAHRALNERFSTRQVEKVYLAIVSGEPEHDEWEIDAPLRADGDRMHRTIIDMSKGKPALTRFEVVERFRGFALVRALPETGRTHQIRVHLAASRLPILADALYGDAEPLMLSKLKRRWKGDAFEEKPVIARSALHASKVTFLHPTSGMRLEIEAPLPRDFRAALNQLRKLRAI</sequence>
<dbReference type="InterPro" id="IPR020103">
    <property type="entry name" value="PsdUridine_synth_cat_dom_sf"/>
</dbReference>